<sequence>MVLSALTCLGMIRQVFRLNLGIEKLKMRFLSEKCQTPESHQFELAISSRVARLASTQWQTVLLSVLAIFFARYVMS</sequence>
<reference evidence="1 3" key="2">
    <citation type="journal article" date="2014" name="BMC Genomics">
        <title>An improved genome release (version Mt4.0) for the model legume Medicago truncatula.</title>
        <authorList>
            <person name="Tang H."/>
            <person name="Krishnakumar V."/>
            <person name="Bidwell S."/>
            <person name="Rosen B."/>
            <person name="Chan A."/>
            <person name="Zhou S."/>
            <person name="Gentzbittel L."/>
            <person name="Childs K.L."/>
            <person name="Yandell M."/>
            <person name="Gundlach H."/>
            <person name="Mayer K.F."/>
            <person name="Schwartz D.C."/>
            <person name="Town C.D."/>
        </authorList>
    </citation>
    <scope>GENOME REANNOTATION</scope>
    <source>
        <strain evidence="2 3">cv. Jemalong A17</strain>
    </source>
</reference>
<dbReference type="Proteomes" id="UP000002051">
    <property type="component" value="Unassembled WGS sequence"/>
</dbReference>
<accession>G7I376</accession>
<proteinExistence type="predicted"/>
<evidence type="ECO:0000313" key="2">
    <source>
        <dbReference type="EnsemblPlants" id="AES62139"/>
    </source>
</evidence>
<reference evidence="1 3" key="1">
    <citation type="journal article" date="2011" name="Nature">
        <title>The Medicago genome provides insight into the evolution of rhizobial symbioses.</title>
        <authorList>
            <person name="Young N.D."/>
            <person name="Debelle F."/>
            <person name="Oldroyd G.E."/>
            <person name="Geurts R."/>
            <person name="Cannon S.B."/>
            <person name="Udvardi M.K."/>
            <person name="Benedito V.A."/>
            <person name="Mayer K.F."/>
            <person name="Gouzy J."/>
            <person name="Schoof H."/>
            <person name="Van de Peer Y."/>
            <person name="Proost S."/>
            <person name="Cook D.R."/>
            <person name="Meyers B.C."/>
            <person name="Spannagl M."/>
            <person name="Cheung F."/>
            <person name="De Mita S."/>
            <person name="Krishnakumar V."/>
            <person name="Gundlach H."/>
            <person name="Zhou S."/>
            <person name="Mudge J."/>
            <person name="Bharti A.K."/>
            <person name="Murray J.D."/>
            <person name="Naoumkina M.A."/>
            <person name="Rosen B."/>
            <person name="Silverstein K.A."/>
            <person name="Tang H."/>
            <person name="Rombauts S."/>
            <person name="Zhao P.X."/>
            <person name="Zhou P."/>
            <person name="Barbe V."/>
            <person name="Bardou P."/>
            <person name="Bechner M."/>
            <person name="Bellec A."/>
            <person name="Berger A."/>
            <person name="Berges H."/>
            <person name="Bidwell S."/>
            <person name="Bisseling T."/>
            <person name="Choisne N."/>
            <person name="Couloux A."/>
            <person name="Denny R."/>
            <person name="Deshpande S."/>
            <person name="Dai X."/>
            <person name="Doyle J.J."/>
            <person name="Dudez A.M."/>
            <person name="Farmer A.D."/>
            <person name="Fouteau S."/>
            <person name="Franken C."/>
            <person name="Gibelin C."/>
            <person name="Gish J."/>
            <person name="Goldstein S."/>
            <person name="Gonzalez A.J."/>
            <person name="Green P.J."/>
            <person name="Hallab A."/>
            <person name="Hartog M."/>
            <person name="Hua A."/>
            <person name="Humphray S.J."/>
            <person name="Jeong D.H."/>
            <person name="Jing Y."/>
            <person name="Jocker A."/>
            <person name="Kenton S.M."/>
            <person name="Kim D.J."/>
            <person name="Klee K."/>
            <person name="Lai H."/>
            <person name="Lang C."/>
            <person name="Lin S."/>
            <person name="Macmil S.L."/>
            <person name="Magdelenat G."/>
            <person name="Matthews L."/>
            <person name="McCorrison J."/>
            <person name="Monaghan E.L."/>
            <person name="Mun J.H."/>
            <person name="Najar F.Z."/>
            <person name="Nicholson C."/>
            <person name="Noirot C."/>
            <person name="O'Bleness M."/>
            <person name="Paule C.R."/>
            <person name="Poulain J."/>
            <person name="Prion F."/>
            <person name="Qin B."/>
            <person name="Qu C."/>
            <person name="Retzel E.F."/>
            <person name="Riddle C."/>
            <person name="Sallet E."/>
            <person name="Samain S."/>
            <person name="Samson N."/>
            <person name="Sanders I."/>
            <person name="Saurat O."/>
            <person name="Scarpelli C."/>
            <person name="Schiex T."/>
            <person name="Segurens B."/>
            <person name="Severin A.J."/>
            <person name="Sherrier D.J."/>
            <person name="Shi R."/>
            <person name="Sims S."/>
            <person name="Singer S.R."/>
            <person name="Sinharoy S."/>
            <person name="Sterck L."/>
            <person name="Viollet A."/>
            <person name="Wang B.B."/>
            <person name="Wang K."/>
            <person name="Wang M."/>
            <person name="Wang X."/>
            <person name="Warfsmann J."/>
            <person name="Weissenbach J."/>
            <person name="White D.D."/>
            <person name="White J.D."/>
            <person name="Wiley G.B."/>
            <person name="Wincker P."/>
            <person name="Xing Y."/>
            <person name="Yang L."/>
            <person name="Yao Z."/>
            <person name="Ying F."/>
            <person name="Zhai J."/>
            <person name="Zhou L."/>
            <person name="Zuber A."/>
            <person name="Denarie J."/>
            <person name="Dixon R.A."/>
            <person name="May G.D."/>
            <person name="Schwartz D.C."/>
            <person name="Rogers J."/>
            <person name="Quetier F."/>
            <person name="Town C.D."/>
            <person name="Roe B.A."/>
        </authorList>
    </citation>
    <scope>NUCLEOTIDE SEQUENCE [LARGE SCALE GENOMIC DNA]</scope>
    <source>
        <strain evidence="1">A17</strain>
        <strain evidence="2 3">cv. Jemalong A17</strain>
    </source>
</reference>
<protein>
    <submittedName>
        <fullName evidence="1 2">Uncharacterized protein</fullName>
    </submittedName>
</protein>
<gene>
    <name evidence="1" type="ordered locus">MTR_1g094910</name>
</gene>
<evidence type="ECO:0000313" key="3">
    <source>
        <dbReference type="Proteomes" id="UP000002051"/>
    </source>
</evidence>
<keyword evidence="3" id="KW-1185">Reference proteome</keyword>
<name>G7I376_MEDTR</name>
<dbReference type="EMBL" id="CM001217">
    <property type="protein sequence ID" value="AES62139.1"/>
    <property type="molecule type" value="Genomic_DNA"/>
</dbReference>
<evidence type="ECO:0000313" key="1">
    <source>
        <dbReference type="EMBL" id="AES62139.1"/>
    </source>
</evidence>
<organism evidence="1 3">
    <name type="scientific">Medicago truncatula</name>
    <name type="common">Barrel medic</name>
    <name type="synonym">Medicago tribuloides</name>
    <dbReference type="NCBI Taxonomy" id="3880"/>
    <lineage>
        <taxon>Eukaryota</taxon>
        <taxon>Viridiplantae</taxon>
        <taxon>Streptophyta</taxon>
        <taxon>Embryophyta</taxon>
        <taxon>Tracheophyta</taxon>
        <taxon>Spermatophyta</taxon>
        <taxon>Magnoliopsida</taxon>
        <taxon>eudicotyledons</taxon>
        <taxon>Gunneridae</taxon>
        <taxon>Pentapetalae</taxon>
        <taxon>rosids</taxon>
        <taxon>fabids</taxon>
        <taxon>Fabales</taxon>
        <taxon>Fabaceae</taxon>
        <taxon>Papilionoideae</taxon>
        <taxon>50 kb inversion clade</taxon>
        <taxon>NPAAA clade</taxon>
        <taxon>Hologalegina</taxon>
        <taxon>IRL clade</taxon>
        <taxon>Trifolieae</taxon>
        <taxon>Medicago</taxon>
    </lineage>
</organism>
<reference evidence="2" key="3">
    <citation type="submission" date="2015-04" db="UniProtKB">
        <authorList>
            <consortium name="EnsemblPlants"/>
        </authorList>
    </citation>
    <scope>IDENTIFICATION</scope>
    <source>
        <strain evidence="2">cv. Jemalong A17</strain>
    </source>
</reference>
<dbReference type="PaxDb" id="3880-AES62139"/>
<dbReference type="HOGENOM" id="CLU_177276_0_0_1"/>
<dbReference type="EnsemblPlants" id="AES62139">
    <property type="protein sequence ID" value="AES62139"/>
    <property type="gene ID" value="MTR_1g094910"/>
</dbReference>
<dbReference type="AlphaFoldDB" id="G7I376"/>